<feature type="transmembrane region" description="Helical" evidence="6">
    <location>
        <begin position="15"/>
        <end position="38"/>
    </location>
</feature>
<dbReference type="Proteomes" id="UP000249363">
    <property type="component" value="Unassembled WGS sequence"/>
</dbReference>
<keyword evidence="3 6" id="KW-1133">Transmembrane helix</keyword>
<dbReference type="GO" id="GO:0016020">
    <property type="term" value="C:membrane"/>
    <property type="evidence" value="ECO:0007669"/>
    <property type="project" value="UniProtKB-SubCell"/>
</dbReference>
<proteinExistence type="inferred from homology"/>
<organism evidence="8 9">
    <name type="scientific">Talaromyces amestolkiae</name>
    <dbReference type="NCBI Taxonomy" id="1196081"/>
    <lineage>
        <taxon>Eukaryota</taxon>
        <taxon>Fungi</taxon>
        <taxon>Dikarya</taxon>
        <taxon>Ascomycota</taxon>
        <taxon>Pezizomycotina</taxon>
        <taxon>Eurotiomycetes</taxon>
        <taxon>Eurotiomycetidae</taxon>
        <taxon>Eurotiales</taxon>
        <taxon>Trichocomaceae</taxon>
        <taxon>Talaromyces</taxon>
        <taxon>Talaromyces sect. Talaromyces</taxon>
    </lineage>
</organism>
<dbReference type="InterPro" id="IPR052337">
    <property type="entry name" value="SAT4-like"/>
</dbReference>
<evidence type="ECO:0000256" key="2">
    <source>
        <dbReference type="ARBA" id="ARBA00022692"/>
    </source>
</evidence>
<feature type="transmembrane region" description="Helical" evidence="6">
    <location>
        <begin position="131"/>
        <end position="155"/>
    </location>
</feature>
<dbReference type="PANTHER" id="PTHR33048">
    <property type="entry name" value="PTH11-LIKE INTEGRAL MEMBRANE PROTEIN (AFU_ORTHOLOGUE AFUA_5G11245)"/>
    <property type="match status" value="1"/>
</dbReference>
<feature type="transmembrane region" description="Helical" evidence="6">
    <location>
        <begin position="50"/>
        <end position="68"/>
    </location>
</feature>
<dbReference type="STRING" id="1196081.A0A364LC38"/>
<name>A0A364LC38_TALAM</name>
<accession>A0A364LC38</accession>
<comment type="subcellular location">
    <subcellularLocation>
        <location evidence="1">Membrane</location>
        <topology evidence="1">Multi-pass membrane protein</topology>
    </subcellularLocation>
</comment>
<evidence type="ECO:0000256" key="4">
    <source>
        <dbReference type="ARBA" id="ARBA00023136"/>
    </source>
</evidence>
<evidence type="ECO:0000256" key="6">
    <source>
        <dbReference type="SAM" id="Phobius"/>
    </source>
</evidence>
<gene>
    <name evidence="8" type="ORF">BHQ10_009369</name>
</gene>
<feature type="transmembrane region" description="Helical" evidence="6">
    <location>
        <begin position="201"/>
        <end position="221"/>
    </location>
</feature>
<keyword evidence="9" id="KW-1185">Reference proteome</keyword>
<sequence>MGLAESSYSPNSVGWISNVFTAVFLPLVLIFVALRFYCRKKSNTSWGWDDVLVGIATIGQIGLAALSFDMTVNGGNGHHEAYLNSQPQTLRHGGVDSFAIIVVYYAFVNIPKLAVLTLYHRLFSMHPYVILATRLLIGVLIIQTLISVLLLLLTLRINSINPNYLQIYTSVPNIVTDVLMLLLPMPVVLRLHVPRSVKFGIALTFLVGSLYALPVFPFCAID</sequence>
<dbReference type="GeneID" id="63798583"/>
<comment type="similarity">
    <text evidence="5">Belongs to the SAT4 family.</text>
</comment>
<protein>
    <recommendedName>
        <fullName evidence="7">Rhodopsin domain-containing protein</fullName>
    </recommendedName>
</protein>
<feature type="domain" description="Rhodopsin" evidence="7">
    <location>
        <begin position="34"/>
        <end position="210"/>
    </location>
</feature>
<dbReference type="InterPro" id="IPR049326">
    <property type="entry name" value="Rhodopsin_dom_fungi"/>
</dbReference>
<dbReference type="PANTHER" id="PTHR33048:SF47">
    <property type="entry name" value="INTEGRAL MEMBRANE PROTEIN-RELATED"/>
    <property type="match status" value="1"/>
</dbReference>
<dbReference type="EMBL" id="MIKG01000024">
    <property type="protein sequence ID" value="RAO73357.1"/>
    <property type="molecule type" value="Genomic_DNA"/>
</dbReference>
<dbReference type="OrthoDB" id="5329176at2759"/>
<feature type="transmembrane region" description="Helical" evidence="6">
    <location>
        <begin position="167"/>
        <end position="189"/>
    </location>
</feature>
<evidence type="ECO:0000313" key="8">
    <source>
        <dbReference type="EMBL" id="RAO73357.1"/>
    </source>
</evidence>
<evidence type="ECO:0000256" key="1">
    <source>
        <dbReference type="ARBA" id="ARBA00004141"/>
    </source>
</evidence>
<dbReference type="Pfam" id="PF20684">
    <property type="entry name" value="Fung_rhodopsin"/>
    <property type="match status" value="1"/>
</dbReference>
<reference evidence="8 9" key="1">
    <citation type="journal article" date="2017" name="Biotechnol. Biofuels">
        <title>Differential beta-glucosidase expression as a function of carbon source availability in Talaromyces amestolkiae: a genomic and proteomic approach.</title>
        <authorList>
            <person name="de Eugenio L.I."/>
            <person name="Mendez-Liter J.A."/>
            <person name="Nieto-Dominguez M."/>
            <person name="Alonso L."/>
            <person name="Gil-Munoz J."/>
            <person name="Barriuso J."/>
            <person name="Prieto A."/>
            <person name="Martinez M.J."/>
        </authorList>
    </citation>
    <scope>NUCLEOTIDE SEQUENCE [LARGE SCALE GENOMIC DNA]</scope>
    <source>
        <strain evidence="8 9">CIB</strain>
    </source>
</reference>
<feature type="transmembrane region" description="Helical" evidence="6">
    <location>
        <begin position="98"/>
        <end position="119"/>
    </location>
</feature>
<keyword evidence="4 6" id="KW-0472">Membrane</keyword>
<evidence type="ECO:0000256" key="5">
    <source>
        <dbReference type="ARBA" id="ARBA00038359"/>
    </source>
</evidence>
<comment type="caution">
    <text evidence="8">The sequence shown here is derived from an EMBL/GenBank/DDBJ whole genome shotgun (WGS) entry which is preliminary data.</text>
</comment>
<evidence type="ECO:0000259" key="7">
    <source>
        <dbReference type="Pfam" id="PF20684"/>
    </source>
</evidence>
<dbReference type="AlphaFoldDB" id="A0A364LC38"/>
<dbReference type="RefSeq" id="XP_040737871.1">
    <property type="nucleotide sequence ID" value="XM_040882276.1"/>
</dbReference>
<evidence type="ECO:0000256" key="3">
    <source>
        <dbReference type="ARBA" id="ARBA00022989"/>
    </source>
</evidence>
<evidence type="ECO:0000313" key="9">
    <source>
        <dbReference type="Proteomes" id="UP000249363"/>
    </source>
</evidence>
<keyword evidence="2 6" id="KW-0812">Transmembrane</keyword>